<evidence type="ECO:0000313" key="3">
    <source>
        <dbReference type="Proteomes" id="UP001206206"/>
    </source>
</evidence>
<reference evidence="2 3" key="1">
    <citation type="submission" date="2022-06" db="EMBL/GenBank/DDBJ databases">
        <title>Draft genome sequence of type strain Streptomyces rubrisoli DSM 42083.</title>
        <authorList>
            <person name="Duangmal K."/>
            <person name="Klaysubun C."/>
        </authorList>
    </citation>
    <scope>NUCLEOTIDE SEQUENCE [LARGE SCALE GENOMIC DNA]</scope>
    <source>
        <strain evidence="2 3">DSM 42083</strain>
    </source>
</reference>
<keyword evidence="3" id="KW-1185">Reference proteome</keyword>
<gene>
    <name evidence="2" type="ORF">NON19_17635</name>
</gene>
<protein>
    <submittedName>
        <fullName evidence="2">Uncharacterized protein</fullName>
    </submittedName>
</protein>
<organism evidence="2 3">
    <name type="scientific">Streptantibioticus rubrisoli</name>
    <dbReference type="NCBI Taxonomy" id="1387313"/>
    <lineage>
        <taxon>Bacteria</taxon>
        <taxon>Bacillati</taxon>
        <taxon>Actinomycetota</taxon>
        <taxon>Actinomycetes</taxon>
        <taxon>Kitasatosporales</taxon>
        <taxon>Streptomycetaceae</taxon>
        <taxon>Streptantibioticus</taxon>
    </lineage>
</organism>
<feature type="region of interest" description="Disordered" evidence="1">
    <location>
        <begin position="28"/>
        <end position="53"/>
    </location>
</feature>
<proteinExistence type="predicted"/>
<dbReference type="Proteomes" id="UP001206206">
    <property type="component" value="Unassembled WGS sequence"/>
</dbReference>
<comment type="caution">
    <text evidence="2">The sequence shown here is derived from an EMBL/GenBank/DDBJ whole genome shotgun (WGS) entry which is preliminary data.</text>
</comment>
<feature type="compositionally biased region" description="Polar residues" evidence="1">
    <location>
        <begin position="33"/>
        <end position="50"/>
    </location>
</feature>
<accession>A0ABT1PEJ4</accession>
<dbReference type="RefSeq" id="WP_255929199.1">
    <property type="nucleotide sequence ID" value="NZ_JANFNH010000020.1"/>
</dbReference>
<evidence type="ECO:0000313" key="2">
    <source>
        <dbReference type="EMBL" id="MCQ4043793.1"/>
    </source>
</evidence>
<dbReference type="EMBL" id="JANFNH010000020">
    <property type="protein sequence ID" value="MCQ4043793.1"/>
    <property type="molecule type" value="Genomic_DNA"/>
</dbReference>
<evidence type="ECO:0000256" key="1">
    <source>
        <dbReference type="SAM" id="MobiDB-lite"/>
    </source>
</evidence>
<sequence length="83" mass="9151">MTSGNRQWTEGAVQETLPREWQFPATFEPARGSASQARLRTGPAPTTSSGHCPRTTCAVLPETYYRGRTTIKAARRTASQWAP</sequence>
<name>A0ABT1PEJ4_9ACTN</name>